<reference evidence="3 4" key="1">
    <citation type="submission" date="2018-08" db="EMBL/GenBank/DDBJ databases">
        <title>Draft genome sequence of Rhodobacter sphaeroides FY.</title>
        <authorList>
            <person name="Rayyan A."/>
            <person name="Meyer T.E."/>
            <person name="Kyndt J.A."/>
        </authorList>
    </citation>
    <scope>NUCLEOTIDE SEQUENCE [LARGE SCALE GENOMIC DNA]</scope>
    <source>
        <strain evidence="3 4">FY</strain>
    </source>
</reference>
<dbReference type="InterPro" id="IPR014044">
    <property type="entry name" value="CAP_dom"/>
</dbReference>
<evidence type="ECO:0000259" key="2">
    <source>
        <dbReference type="Pfam" id="PF00188"/>
    </source>
</evidence>
<accession>A0AAX1UP48</accession>
<dbReference type="RefSeq" id="WP_002720349.1">
    <property type="nucleotide sequence ID" value="NZ_BJXO01000001.1"/>
</dbReference>
<feature type="signal peptide" evidence="1">
    <location>
        <begin position="1"/>
        <end position="20"/>
    </location>
</feature>
<organism evidence="3 4">
    <name type="scientific">Cereibacter sphaeroides</name>
    <name type="common">Rhodobacter sphaeroides</name>
    <dbReference type="NCBI Taxonomy" id="1063"/>
    <lineage>
        <taxon>Bacteria</taxon>
        <taxon>Pseudomonadati</taxon>
        <taxon>Pseudomonadota</taxon>
        <taxon>Alphaproteobacteria</taxon>
        <taxon>Rhodobacterales</taxon>
        <taxon>Paracoccaceae</taxon>
        <taxon>Cereibacter</taxon>
    </lineage>
</organism>
<dbReference type="Proteomes" id="UP000266305">
    <property type="component" value="Unassembled WGS sequence"/>
</dbReference>
<evidence type="ECO:0000256" key="1">
    <source>
        <dbReference type="SAM" id="SignalP"/>
    </source>
</evidence>
<dbReference type="Gene3D" id="3.40.33.10">
    <property type="entry name" value="CAP"/>
    <property type="match status" value="1"/>
</dbReference>
<dbReference type="SUPFAM" id="SSF55797">
    <property type="entry name" value="PR-1-like"/>
    <property type="match status" value="1"/>
</dbReference>
<dbReference type="GeneID" id="3719491"/>
<feature type="domain" description="SCP" evidence="2">
    <location>
        <begin position="37"/>
        <end position="146"/>
    </location>
</feature>
<proteinExistence type="predicted"/>
<dbReference type="PANTHER" id="PTHR31157">
    <property type="entry name" value="SCP DOMAIN-CONTAINING PROTEIN"/>
    <property type="match status" value="1"/>
</dbReference>
<dbReference type="PANTHER" id="PTHR31157:SF1">
    <property type="entry name" value="SCP DOMAIN-CONTAINING PROTEIN"/>
    <property type="match status" value="1"/>
</dbReference>
<evidence type="ECO:0000313" key="3">
    <source>
        <dbReference type="EMBL" id="RHZ96572.1"/>
    </source>
</evidence>
<gene>
    <name evidence="3" type="ORF">D1114_07645</name>
</gene>
<evidence type="ECO:0000313" key="4">
    <source>
        <dbReference type="Proteomes" id="UP000266305"/>
    </source>
</evidence>
<comment type="caution">
    <text evidence="3">The sequence shown here is derived from an EMBL/GenBank/DDBJ whole genome shotgun (WGS) entry which is preliminary data.</text>
</comment>
<dbReference type="AlphaFoldDB" id="A0AAX1UP48"/>
<protein>
    <submittedName>
        <fullName evidence="3">CAP domain-containing protein</fullName>
    </submittedName>
</protein>
<dbReference type="InterPro" id="IPR035940">
    <property type="entry name" value="CAP_sf"/>
</dbReference>
<dbReference type="EMBL" id="QWGP01000005">
    <property type="protein sequence ID" value="RHZ96572.1"/>
    <property type="molecule type" value="Genomic_DNA"/>
</dbReference>
<name>A0AAX1UP48_CERSP</name>
<keyword evidence="1" id="KW-0732">Signal</keyword>
<dbReference type="CDD" id="cd05379">
    <property type="entry name" value="CAP_bacterial"/>
    <property type="match status" value="1"/>
</dbReference>
<sequence length="156" mass="16472">MRPILLSLLLVAAAPLPAAALCPAPQGADALRSEVIRLVSAERRQAGLPPLAFAPKLQRAAQVQACDNARRSVLGHTLGNGAGLTERLRAEGYRFGTAAENVARGPATAERVVDLWMNSSGHRKNILMRGVREAGVGIAPGKDGRAQWSLVLGARR</sequence>
<dbReference type="Pfam" id="PF00188">
    <property type="entry name" value="CAP"/>
    <property type="match status" value="1"/>
</dbReference>
<feature type="chain" id="PRO_5043656907" evidence="1">
    <location>
        <begin position="21"/>
        <end position="156"/>
    </location>
</feature>